<proteinExistence type="inferred from homology"/>
<dbReference type="SUPFAM" id="SSF111423">
    <property type="entry name" value="Resistin"/>
    <property type="match status" value="1"/>
</dbReference>
<reference evidence="7" key="2">
    <citation type="submission" date="2025-09" db="UniProtKB">
        <authorList>
            <consortium name="Ensembl"/>
        </authorList>
    </citation>
    <scope>IDENTIFICATION</scope>
</reference>
<comment type="subcellular location">
    <subcellularLocation>
        <location evidence="1">Secreted</location>
    </subcellularLocation>
</comment>
<comment type="similarity">
    <text evidence="2">Belongs to the resistin/FIZZ family.</text>
</comment>
<dbReference type="Ensembl" id="ENSNNAT00000015815.1">
    <property type="protein sequence ID" value="ENSNNAP00000015076.1"/>
    <property type="gene ID" value="ENSNNAG00000010159.1"/>
</dbReference>
<keyword evidence="5" id="KW-0732">Signal</keyword>
<reference evidence="7" key="1">
    <citation type="submission" date="2025-08" db="UniProtKB">
        <authorList>
            <consortium name="Ensembl"/>
        </authorList>
    </citation>
    <scope>IDENTIFICATION</scope>
</reference>
<protein>
    <submittedName>
        <fullName evidence="7">Uncharacterized protein</fullName>
    </submittedName>
</protein>
<evidence type="ECO:0000256" key="2">
    <source>
        <dbReference type="ARBA" id="ARBA00007258"/>
    </source>
</evidence>
<evidence type="ECO:0000256" key="1">
    <source>
        <dbReference type="ARBA" id="ARBA00004613"/>
    </source>
</evidence>
<keyword evidence="3" id="KW-0964">Secreted</keyword>
<accession>A0A8C7DZR5</accession>
<dbReference type="GO" id="GO:0005615">
    <property type="term" value="C:extracellular space"/>
    <property type="evidence" value="ECO:0007669"/>
    <property type="project" value="TreeGrafter"/>
</dbReference>
<organism evidence="7 8">
    <name type="scientific">Naja naja</name>
    <name type="common">Indian cobra</name>
    <dbReference type="NCBI Taxonomy" id="35670"/>
    <lineage>
        <taxon>Eukaryota</taxon>
        <taxon>Metazoa</taxon>
        <taxon>Chordata</taxon>
        <taxon>Craniata</taxon>
        <taxon>Vertebrata</taxon>
        <taxon>Euteleostomi</taxon>
        <taxon>Lepidosauria</taxon>
        <taxon>Squamata</taxon>
        <taxon>Bifurcata</taxon>
        <taxon>Unidentata</taxon>
        <taxon>Episquamata</taxon>
        <taxon>Toxicofera</taxon>
        <taxon>Serpentes</taxon>
        <taxon>Colubroidea</taxon>
        <taxon>Elapidae</taxon>
        <taxon>Elapinae</taxon>
        <taxon>Naja</taxon>
    </lineage>
</organism>
<dbReference type="InterPro" id="IPR036262">
    <property type="entry name" value="Resistin-like_sf"/>
</dbReference>
<keyword evidence="6" id="KW-1015">Disulfide bond</keyword>
<dbReference type="OrthoDB" id="10065422at2759"/>
<dbReference type="GO" id="GO:0005179">
    <property type="term" value="F:hormone activity"/>
    <property type="evidence" value="ECO:0007669"/>
    <property type="project" value="UniProtKB-KW"/>
</dbReference>
<evidence type="ECO:0000256" key="3">
    <source>
        <dbReference type="ARBA" id="ARBA00022525"/>
    </source>
</evidence>
<dbReference type="Pfam" id="PF06954">
    <property type="entry name" value="Resistin"/>
    <property type="match status" value="1"/>
</dbReference>
<dbReference type="PANTHER" id="PTHR21101">
    <property type="entry name" value="RESISTIN"/>
    <property type="match status" value="1"/>
</dbReference>
<dbReference type="Gene3D" id="2.60.40.4230">
    <property type="entry name" value="Resistin head domain"/>
    <property type="match status" value="1"/>
</dbReference>
<dbReference type="PANTHER" id="PTHR21101:SF12">
    <property type="entry name" value="RESISTIN"/>
    <property type="match status" value="1"/>
</dbReference>
<evidence type="ECO:0000313" key="7">
    <source>
        <dbReference type="Ensembl" id="ENSNNAP00000015076.1"/>
    </source>
</evidence>
<evidence type="ECO:0000313" key="8">
    <source>
        <dbReference type="Proteomes" id="UP000694559"/>
    </source>
</evidence>
<keyword evidence="4" id="KW-0372">Hormone</keyword>
<dbReference type="GeneTree" id="ENSGT00960000187251"/>
<dbReference type="AlphaFoldDB" id="A0A8C7DZR5"/>
<evidence type="ECO:0000256" key="5">
    <source>
        <dbReference type="ARBA" id="ARBA00022729"/>
    </source>
</evidence>
<dbReference type="InterPro" id="IPR009714">
    <property type="entry name" value="RELM"/>
</dbReference>
<sequence length="157" mass="18150">MNIIVINSNIIDTSSLGRTHRGRKISFSHTHKGIHTFPTFFLCFKFRIWRYSPSFQAAFELNTQNPFKTFCSKDKSKAKPVRQMIANRNKESCLIKDAFVNNNYWFHFPVSSYRPKFLPTSCACGMACGSWDIRQDSICHCQCANIDWTSARCCKIS</sequence>
<name>A0A8C7DZR5_NAJNA</name>
<dbReference type="Proteomes" id="UP000694559">
    <property type="component" value="Unplaced"/>
</dbReference>
<evidence type="ECO:0000256" key="4">
    <source>
        <dbReference type="ARBA" id="ARBA00022702"/>
    </source>
</evidence>
<keyword evidence="8" id="KW-1185">Reference proteome</keyword>
<evidence type="ECO:0000256" key="6">
    <source>
        <dbReference type="ARBA" id="ARBA00023157"/>
    </source>
</evidence>